<dbReference type="Pfam" id="PF11753">
    <property type="entry name" value="DUF3310"/>
    <property type="match status" value="1"/>
</dbReference>
<evidence type="ECO:0000256" key="1">
    <source>
        <dbReference type="SAM" id="MobiDB-lite"/>
    </source>
</evidence>
<keyword evidence="2" id="KW-0808">Transferase</keyword>
<feature type="compositionally biased region" description="Basic and acidic residues" evidence="1">
    <location>
        <begin position="66"/>
        <end position="78"/>
    </location>
</feature>
<keyword evidence="2" id="KW-0418">Kinase</keyword>
<dbReference type="GO" id="GO:0016301">
    <property type="term" value="F:kinase activity"/>
    <property type="evidence" value="ECO:0007669"/>
    <property type="project" value="UniProtKB-KW"/>
</dbReference>
<reference evidence="2" key="1">
    <citation type="journal article" date="2021" name="Proc. Natl. Acad. Sci. U.S.A.">
        <title>A Catalog of Tens of Thousands of Viruses from Human Metagenomes Reveals Hidden Associations with Chronic Diseases.</title>
        <authorList>
            <person name="Tisza M.J."/>
            <person name="Buck C.B."/>
        </authorList>
    </citation>
    <scope>NUCLEOTIDE SEQUENCE</scope>
    <source>
        <strain evidence="2">CtZiV25</strain>
    </source>
</reference>
<evidence type="ECO:0000313" key="2">
    <source>
        <dbReference type="EMBL" id="DAF86987.1"/>
    </source>
</evidence>
<sequence>MKQEIQKIKDLVNKISAVVIKPNRDTFAINTYICIKSISPEVKQLQDEVSNLEKLYNSTHPQESTSKQKDSPSKDKVNHPSHYSYLKELCGVEVIDITRHMDFDTGNALKYLLRAGHKSEQGYDDTTKAIEDLQKAIFYIKDKINMLLIKQKQ</sequence>
<name>A0A8S5TXS2_9CAUD</name>
<organism evidence="2">
    <name type="scientific">Siphoviridae sp. ctZiV25</name>
    <dbReference type="NCBI Taxonomy" id="2825560"/>
    <lineage>
        <taxon>Viruses</taxon>
        <taxon>Duplodnaviria</taxon>
        <taxon>Heunggongvirae</taxon>
        <taxon>Uroviricota</taxon>
        <taxon>Caudoviricetes</taxon>
    </lineage>
</organism>
<accession>A0A8S5TXS2</accession>
<protein>
    <submittedName>
        <fullName evidence="2">Nucelotide kinase</fullName>
    </submittedName>
</protein>
<dbReference type="EMBL" id="BK015956">
    <property type="protein sequence ID" value="DAF86987.1"/>
    <property type="molecule type" value="Genomic_DNA"/>
</dbReference>
<feature type="region of interest" description="Disordered" evidence="1">
    <location>
        <begin position="57"/>
        <end position="80"/>
    </location>
</feature>
<proteinExistence type="predicted"/>
<dbReference type="InterPro" id="IPR021739">
    <property type="entry name" value="SaV-like"/>
</dbReference>